<dbReference type="SMART" id="SM00421">
    <property type="entry name" value="HTH_LUXR"/>
    <property type="match status" value="1"/>
</dbReference>
<keyword evidence="1" id="KW-0805">Transcription regulation</keyword>
<dbReference type="Gene3D" id="1.10.10.10">
    <property type="entry name" value="Winged helix-like DNA-binding domain superfamily/Winged helix DNA-binding domain"/>
    <property type="match status" value="1"/>
</dbReference>
<sequence>MEHTQDKWAYDLLCEYMEDRKRLRSYHQELTRRINQGEEVLRGEREWVGSMLHESTEVIPMIATYCSVDQLEPRERRMVQRLQKLTHGKKSKVHLWDNEWMQRLPDQRDWEEELISKLDGDDSEGKISVSLSNLAERQREAIEMLAAGMSYSDVAEMMQIAKGSVSKHLQLTRKKLASGAQLEWRID</sequence>
<proteinExistence type="predicted"/>
<accession>A0AAV4LKN1</accession>
<evidence type="ECO:0000256" key="2">
    <source>
        <dbReference type="ARBA" id="ARBA00023163"/>
    </source>
</evidence>
<feature type="domain" description="HTH luxR-type" evidence="3">
    <location>
        <begin position="131"/>
        <end position="186"/>
    </location>
</feature>
<dbReference type="SUPFAM" id="SSF46894">
    <property type="entry name" value="C-terminal effector domain of the bipartite response regulators"/>
    <property type="match status" value="1"/>
</dbReference>
<dbReference type="RefSeq" id="WP_282201299.1">
    <property type="nucleotide sequence ID" value="NZ_BOQE01000001.1"/>
</dbReference>
<dbReference type="AlphaFoldDB" id="A0AAV4LKN1"/>
<dbReference type="Pfam" id="PF08281">
    <property type="entry name" value="Sigma70_r4_2"/>
    <property type="match status" value="1"/>
</dbReference>
<dbReference type="EMBL" id="BOQE01000001">
    <property type="protein sequence ID" value="GIM48419.1"/>
    <property type="molecule type" value="Genomic_DNA"/>
</dbReference>
<evidence type="ECO:0000313" key="4">
    <source>
        <dbReference type="EMBL" id="GIM48419.1"/>
    </source>
</evidence>
<evidence type="ECO:0000313" key="5">
    <source>
        <dbReference type="Proteomes" id="UP001057291"/>
    </source>
</evidence>
<keyword evidence="2" id="KW-0804">Transcription</keyword>
<dbReference type="InterPro" id="IPR016032">
    <property type="entry name" value="Sig_transdc_resp-reg_C-effctor"/>
</dbReference>
<dbReference type="GO" id="GO:0006352">
    <property type="term" value="P:DNA-templated transcription initiation"/>
    <property type="evidence" value="ECO:0007669"/>
    <property type="project" value="InterPro"/>
</dbReference>
<dbReference type="InterPro" id="IPR013249">
    <property type="entry name" value="RNA_pol_sigma70_r4_t2"/>
</dbReference>
<dbReference type="Proteomes" id="UP001057291">
    <property type="component" value="Unassembled WGS sequence"/>
</dbReference>
<dbReference type="GO" id="GO:0016987">
    <property type="term" value="F:sigma factor activity"/>
    <property type="evidence" value="ECO:0007669"/>
    <property type="project" value="InterPro"/>
</dbReference>
<dbReference type="InterPro" id="IPR036388">
    <property type="entry name" value="WH-like_DNA-bd_sf"/>
</dbReference>
<name>A0AAV4LKN1_9BACL</name>
<reference evidence="4" key="1">
    <citation type="journal article" date="2023" name="Int. J. Syst. Evol. Microbiol.">
        <title>Collibacillus ludicampi gen. nov., sp. nov., a new soil bacterium of the family Alicyclobacillaceae.</title>
        <authorList>
            <person name="Jojima T."/>
            <person name="Ioku Y."/>
            <person name="Fukuta Y."/>
            <person name="Shirasaka N."/>
            <person name="Matsumura Y."/>
            <person name="Mori M."/>
        </authorList>
    </citation>
    <scope>NUCLEOTIDE SEQUENCE</scope>
    <source>
        <strain evidence="4">TP075</strain>
    </source>
</reference>
<gene>
    <name evidence="4" type="ORF">DNHGIG_39680</name>
</gene>
<dbReference type="GO" id="GO:0003677">
    <property type="term" value="F:DNA binding"/>
    <property type="evidence" value="ECO:0007669"/>
    <property type="project" value="InterPro"/>
</dbReference>
<comment type="caution">
    <text evidence="4">The sequence shown here is derived from an EMBL/GenBank/DDBJ whole genome shotgun (WGS) entry which is preliminary data.</text>
</comment>
<dbReference type="InterPro" id="IPR000792">
    <property type="entry name" value="Tscrpt_reg_LuxR_C"/>
</dbReference>
<organism evidence="4 5">
    <name type="scientific">Collibacillus ludicampi</name>
    <dbReference type="NCBI Taxonomy" id="2771369"/>
    <lineage>
        <taxon>Bacteria</taxon>
        <taxon>Bacillati</taxon>
        <taxon>Bacillota</taxon>
        <taxon>Bacilli</taxon>
        <taxon>Bacillales</taxon>
        <taxon>Alicyclobacillaceae</taxon>
        <taxon>Collibacillus</taxon>
    </lineage>
</organism>
<protein>
    <recommendedName>
        <fullName evidence="3">HTH luxR-type domain-containing protein</fullName>
    </recommendedName>
</protein>
<keyword evidence="5" id="KW-1185">Reference proteome</keyword>
<evidence type="ECO:0000259" key="3">
    <source>
        <dbReference type="SMART" id="SM00421"/>
    </source>
</evidence>
<evidence type="ECO:0000256" key="1">
    <source>
        <dbReference type="ARBA" id="ARBA00023015"/>
    </source>
</evidence>
<dbReference type="PRINTS" id="PR00038">
    <property type="entry name" value="HTHLUXR"/>
</dbReference>